<dbReference type="GO" id="GO:0046872">
    <property type="term" value="F:metal ion binding"/>
    <property type="evidence" value="ECO:0007669"/>
    <property type="project" value="UniProtKB-UniRule"/>
</dbReference>
<protein>
    <recommendedName>
        <fullName evidence="13">MoaB/Mog domain-containing protein</fullName>
    </recommendedName>
</protein>
<dbReference type="OrthoDB" id="4349954at2759"/>
<dbReference type="InterPro" id="IPR008284">
    <property type="entry name" value="MoCF_biosynth_CS"/>
</dbReference>
<dbReference type="Pfam" id="PF03454">
    <property type="entry name" value="MoeA_C"/>
    <property type="match status" value="1"/>
</dbReference>
<feature type="domain" description="MoaB/Mog" evidence="13">
    <location>
        <begin position="7"/>
        <end position="152"/>
    </location>
</feature>
<evidence type="ECO:0000256" key="6">
    <source>
        <dbReference type="ARBA" id="ARBA00022679"/>
    </source>
</evidence>
<dbReference type="GO" id="GO:0061598">
    <property type="term" value="F:molybdopterin adenylyltransferase activity"/>
    <property type="evidence" value="ECO:0007669"/>
    <property type="project" value="UniProtKB-UniRule"/>
</dbReference>
<dbReference type="InterPro" id="IPR036688">
    <property type="entry name" value="MoeA_C_domain_IV_sf"/>
</dbReference>
<dbReference type="Proteomes" id="UP001107558">
    <property type="component" value="Chromosome 4"/>
</dbReference>
<evidence type="ECO:0000256" key="3">
    <source>
        <dbReference type="ARBA" id="ARBA00007589"/>
    </source>
</evidence>
<feature type="domain" description="MoaB/Mog" evidence="13">
    <location>
        <begin position="444"/>
        <end position="583"/>
    </location>
</feature>
<feature type="compositionally biased region" description="Basic and acidic residues" evidence="12">
    <location>
        <begin position="212"/>
        <end position="229"/>
    </location>
</feature>
<dbReference type="FunFam" id="3.40.980.10:FF:000004">
    <property type="entry name" value="Molybdopterin molybdenumtransferase"/>
    <property type="match status" value="1"/>
</dbReference>
<evidence type="ECO:0000259" key="13">
    <source>
        <dbReference type="SMART" id="SM00852"/>
    </source>
</evidence>
<comment type="similarity">
    <text evidence="3">In the N-terminal section; belongs to the MoaB/Mog family.</text>
</comment>
<dbReference type="InterPro" id="IPR005110">
    <property type="entry name" value="MoeA_linker/N"/>
</dbReference>
<evidence type="ECO:0000256" key="10">
    <source>
        <dbReference type="ARBA" id="ARBA00047317"/>
    </source>
</evidence>
<dbReference type="PANTHER" id="PTHR10192">
    <property type="entry name" value="MOLYBDOPTERIN BIOSYNTHESIS PROTEIN"/>
    <property type="match status" value="1"/>
</dbReference>
<dbReference type="InterPro" id="IPR036135">
    <property type="entry name" value="MoeA_linker/N_sf"/>
</dbReference>
<feature type="region of interest" description="Disordered" evidence="12">
    <location>
        <begin position="200"/>
        <end position="278"/>
    </location>
</feature>
<dbReference type="Gene3D" id="2.40.340.10">
    <property type="entry name" value="MoeA, C-terminal, domain IV"/>
    <property type="match status" value="1"/>
</dbReference>
<reference evidence="14" key="1">
    <citation type="submission" date="2021-03" db="EMBL/GenBank/DDBJ databases">
        <title>Chromosome level genome of the anhydrobiotic midge Polypedilum vanderplanki.</title>
        <authorList>
            <person name="Yoshida Y."/>
            <person name="Kikawada T."/>
            <person name="Gusev O."/>
        </authorList>
    </citation>
    <scope>NUCLEOTIDE SEQUENCE</scope>
    <source>
        <strain evidence="14">NIAS01</strain>
        <tissue evidence="14">Whole body or cell culture</tissue>
    </source>
</reference>
<keyword evidence="9 11" id="KW-0501">Molybdenum cofactor biosynthesis</keyword>
<evidence type="ECO:0000256" key="12">
    <source>
        <dbReference type="SAM" id="MobiDB-lite"/>
    </source>
</evidence>
<dbReference type="Gene3D" id="3.40.980.10">
    <property type="entry name" value="MoaB/Mog-like domain"/>
    <property type="match status" value="2"/>
</dbReference>
<comment type="cofactor">
    <cofactor evidence="1 11">
        <name>Mg(2+)</name>
        <dbReference type="ChEBI" id="CHEBI:18420"/>
    </cofactor>
</comment>
<proteinExistence type="inferred from homology"/>
<feature type="compositionally biased region" description="Polar residues" evidence="12">
    <location>
        <begin position="201"/>
        <end position="211"/>
    </location>
</feature>
<accession>A0A9J6BB71</accession>
<dbReference type="Pfam" id="PF00994">
    <property type="entry name" value="MoCF_biosynth"/>
    <property type="match status" value="2"/>
</dbReference>
<dbReference type="SMART" id="SM00852">
    <property type="entry name" value="MoCF_biosynth"/>
    <property type="match status" value="2"/>
</dbReference>
<comment type="function">
    <text evidence="11">Catalyzes two steps in the biosynthesis of the molybdenum cofactor. In the first step, molybdopterin is adenylated. Subsequently, molybdate is inserted into adenylated molybdopterin and AMP is released.</text>
</comment>
<dbReference type="FunFam" id="2.170.190.11:FF:000001">
    <property type="entry name" value="Molybdopterin molybdenumtransferase"/>
    <property type="match status" value="1"/>
</dbReference>
<dbReference type="CDD" id="cd00887">
    <property type="entry name" value="MoeA"/>
    <property type="match status" value="1"/>
</dbReference>
<dbReference type="GO" id="GO:0097112">
    <property type="term" value="P:gamma-aminobutyric acid receptor clustering"/>
    <property type="evidence" value="ECO:0007669"/>
    <property type="project" value="TreeGrafter"/>
</dbReference>
<comment type="similarity">
    <text evidence="11">Belongs to the MoeA family.</text>
</comment>
<keyword evidence="15" id="KW-1185">Reference proteome</keyword>
<sequence>MVDFTYGIITISDRCFRGETKDESGPKIKYLLQDEYNAHNIKQEIIPDDQNKIEEILILYSDVLKINCIFTTGGTGCSPRDVTPEATRKIIHKEFPQLSMVMLLEGLRKTEFAALTRLICGIRNNSLIINFPGSVKAVTESFNAIKRLIPHAVDLICDIKDKTESVHKQIQSGTSKNATNDFYREIKEKTNDSIDEVLKNYKQNSASNSESNLKRRNEDTEVEPKKIDNQKSNQSSTKPQTESSAAKEVPKPSTTRAPHVCPHKTAKPGDKDDRNSPYPMISVEEALKIIFSNIRPISKPQTIRSPINCPPFRASIKDGYAVKSSSKSTLRKVIGSISAGDFIIQEDFKEDECYKINTGAAVPDFADAIVQVEDTKLTKSNPDGSEAEIELLSLPSKNLDIREIGSDLMENQELFTTNGLLDVAEKTILASVGLNAAEKKPKIAIISTGDELQDPASGELQEGHIYDSNTTMLKLLCEKFNFDVKFTCIAKDDYESLKNVVSAAIKECRVIISSGGVSMGDKDFIKKVLIDLDFKIHFGRVNVKPGKPMTFATLNENSFFALPGNPVSAFVTFHLFVLPALRFISGYSGIKCILPLINVVLEDSEYHLDDRPEYVRAKISYDQNTNQFTALVNANQISSRIASLINADVLLKLPGRKEYGNSIIEKGTKLKAMVINQFFISFINE</sequence>
<gene>
    <name evidence="14" type="ORF">PVAND_014848</name>
</gene>
<keyword evidence="6 11" id="KW-0808">Transferase</keyword>
<dbReference type="CDD" id="cd00886">
    <property type="entry name" value="MogA_MoaB"/>
    <property type="match status" value="1"/>
</dbReference>
<dbReference type="GO" id="GO:0072579">
    <property type="term" value="P:glycine receptor clustering"/>
    <property type="evidence" value="ECO:0007669"/>
    <property type="project" value="TreeGrafter"/>
</dbReference>
<keyword evidence="8 11" id="KW-0460">Magnesium</keyword>
<evidence type="ECO:0000256" key="7">
    <source>
        <dbReference type="ARBA" id="ARBA00022723"/>
    </source>
</evidence>
<dbReference type="GO" id="GO:0098970">
    <property type="term" value="P:postsynaptic neurotransmitter receptor diffusion trapping"/>
    <property type="evidence" value="ECO:0007669"/>
    <property type="project" value="TreeGrafter"/>
</dbReference>
<dbReference type="GO" id="GO:0007529">
    <property type="term" value="P:establishment of synaptic specificity at neuromuscular junction"/>
    <property type="evidence" value="ECO:0007669"/>
    <property type="project" value="TreeGrafter"/>
</dbReference>
<dbReference type="EMBL" id="JADBJN010000004">
    <property type="protein sequence ID" value="KAG5666838.1"/>
    <property type="molecule type" value="Genomic_DNA"/>
</dbReference>
<dbReference type="Gene3D" id="2.170.190.11">
    <property type="entry name" value="Molybdopterin biosynthesis moea protein, domain 3"/>
    <property type="match status" value="1"/>
</dbReference>
<comment type="similarity">
    <text evidence="4">In the C-terminal section; belongs to the MoeA family.</text>
</comment>
<dbReference type="PANTHER" id="PTHR10192:SF5">
    <property type="entry name" value="GEPHYRIN"/>
    <property type="match status" value="1"/>
</dbReference>
<dbReference type="PROSITE" id="PS01079">
    <property type="entry name" value="MOCF_BIOSYNTHESIS_2"/>
    <property type="match status" value="1"/>
</dbReference>
<dbReference type="InterPro" id="IPR036425">
    <property type="entry name" value="MoaB/Mog-like_dom_sf"/>
</dbReference>
<evidence type="ECO:0000313" key="14">
    <source>
        <dbReference type="EMBL" id="KAG5666838.1"/>
    </source>
</evidence>
<evidence type="ECO:0000256" key="5">
    <source>
        <dbReference type="ARBA" id="ARBA00022505"/>
    </source>
</evidence>
<evidence type="ECO:0000256" key="11">
    <source>
        <dbReference type="RuleBase" id="RU365090"/>
    </source>
</evidence>
<dbReference type="GO" id="GO:0006777">
    <property type="term" value="P:Mo-molybdopterin cofactor biosynthetic process"/>
    <property type="evidence" value="ECO:0007669"/>
    <property type="project" value="UniProtKB-UniRule"/>
</dbReference>
<dbReference type="SUPFAM" id="SSF63867">
    <property type="entry name" value="MoeA C-terminal domain-like"/>
    <property type="match status" value="1"/>
</dbReference>
<dbReference type="NCBIfam" id="TIGR00177">
    <property type="entry name" value="molyb_syn"/>
    <property type="match status" value="2"/>
</dbReference>
<comment type="pathway">
    <text evidence="2 11">Cofactor biosynthesis; molybdopterin biosynthesis.</text>
</comment>
<dbReference type="InterPro" id="IPR001453">
    <property type="entry name" value="MoaB/Mog_dom"/>
</dbReference>
<comment type="catalytic activity">
    <reaction evidence="11">
        <text>molybdopterin + ATP + H(+) = adenylyl-molybdopterin + diphosphate</text>
        <dbReference type="Rhea" id="RHEA:31331"/>
        <dbReference type="ChEBI" id="CHEBI:15378"/>
        <dbReference type="ChEBI" id="CHEBI:30616"/>
        <dbReference type="ChEBI" id="CHEBI:33019"/>
        <dbReference type="ChEBI" id="CHEBI:58698"/>
        <dbReference type="ChEBI" id="CHEBI:62727"/>
    </reaction>
</comment>
<dbReference type="SUPFAM" id="SSF53218">
    <property type="entry name" value="Molybdenum cofactor biosynthesis proteins"/>
    <property type="match status" value="2"/>
</dbReference>
<evidence type="ECO:0000256" key="2">
    <source>
        <dbReference type="ARBA" id="ARBA00005046"/>
    </source>
</evidence>
<comment type="caution">
    <text evidence="14">The sequence shown here is derived from an EMBL/GenBank/DDBJ whole genome shotgun (WGS) entry which is preliminary data.</text>
</comment>
<dbReference type="GO" id="GO:0061599">
    <property type="term" value="F:molybdopterin molybdotransferase activity"/>
    <property type="evidence" value="ECO:0007669"/>
    <property type="project" value="UniProtKB-UniRule"/>
</dbReference>
<dbReference type="AlphaFoldDB" id="A0A9J6BB71"/>
<dbReference type="GO" id="GO:0099634">
    <property type="term" value="C:postsynaptic specialization membrane"/>
    <property type="evidence" value="ECO:0007669"/>
    <property type="project" value="GOC"/>
</dbReference>
<dbReference type="GO" id="GO:0005829">
    <property type="term" value="C:cytosol"/>
    <property type="evidence" value="ECO:0007669"/>
    <property type="project" value="TreeGrafter"/>
</dbReference>
<evidence type="ECO:0000256" key="1">
    <source>
        <dbReference type="ARBA" id="ARBA00001946"/>
    </source>
</evidence>
<comment type="catalytic activity">
    <reaction evidence="10">
        <text>adenylyl-molybdopterin + molybdate = Mo-molybdopterin + AMP + H(+)</text>
        <dbReference type="Rhea" id="RHEA:35047"/>
        <dbReference type="ChEBI" id="CHEBI:15378"/>
        <dbReference type="ChEBI" id="CHEBI:36264"/>
        <dbReference type="ChEBI" id="CHEBI:62727"/>
        <dbReference type="ChEBI" id="CHEBI:71302"/>
        <dbReference type="ChEBI" id="CHEBI:456215"/>
        <dbReference type="EC" id="2.10.1.1"/>
    </reaction>
</comment>
<organism evidence="14 15">
    <name type="scientific">Polypedilum vanderplanki</name>
    <name type="common">Sleeping chironomid midge</name>
    <dbReference type="NCBI Taxonomy" id="319348"/>
    <lineage>
        <taxon>Eukaryota</taxon>
        <taxon>Metazoa</taxon>
        <taxon>Ecdysozoa</taxon>
        <taxon>Arthropoda</taxon>
        <taxon>Hexapoda</taxon>
        <taxon>Insecta</taxon>
        <taxon>Pterygota</taxon>
        <taxon>Neoptera</taxon>
        <taxon>Endopterygota</taxon>
        <taxon>Diptera</taxon>
        <taxon>Nematocera</taxon>
        <taxon>Chironomoidea</taxon>
        <taxon>Chironomidae</taxon>
        <taxon>Chironominae</taxon>
        <taxon>Polypedilum</taxon>
        <taxon>Polypedilum</taxon>
    </lineage>
</organism>
<feature type="compositionally biased region" description="Polar residues" evidence="12">
    <location>
        <begin position="230"/>
        <end position="244"/>
    </location>
</feature>
<evidence type="ECO:0000313" key="15">
    <source>
        <dbReference type="Proteomes" id="UP001107558"/>
    </source>
</evidence>
<keyword evidence="5 11" id="KW-0500">Molybdenum</keyword>
<dbReference type="InterPro" id="IPR005111">
    <property type="entry name" value="MoeA_C_domain_IV"/>
</dbReference>
<dbReference type="InterPro" id="IPR038987">
    <property type="entry name" value="MoeA-like"/>
</dbReference>
<evidence type="ECO:0000256" key="4">
    <source>
        <dbReference type="ARBA" id="ARBA00008339"/>
    </source>
</evidence>
<evidence type="ECO:0000256" key="8">
    <source>
        <dbReference type="ARBA" id="ARBA00022842"/>
    </source>
</evidence>
<dbReference type="Pfam" id="PF03453">
    <property type="entry name" value="MoeA_N"/>
    <property type="match status" value="1"/>
</dbReference>
<evidence type="ECO:0000256" key="9">
    <source>
        <dbReference type="ARBA" id="ARBA00023150"/>
    </source>
</evidence>
<dbReference type="GO" id="GO:0030425">
    <property type="term" value="C:dendrite"/>
    <property type="evidence" value="ECO:0007669"/>
    <property type="project" value="TreeGrafter"/>
</dbReference>
<keyword evidence="7 11" id="KW-0479">Metal-binding</keyword>
<dbReference type="SUPFAM" id="SSF63882">
    <property type="entry name" value="MoeA N-terminal region -like"/>
    <property type="match status" value="1"/>
</dbReference>
<dbReference type="GO" id="GO:0005524">
    <property type="term" value="F:ATP binding"/>
    <property type="evidence" value="ECO:0007669"/>
    <property type="project" value="UniProtKB-UniRule"/>
</dbReference>
<dbReference type="Gene3D" id="3.90.105.10">
    <property type="entry name" value="Molybdopterin biosynthesis moea protein, domain 2"/>
    <property type="match status" value="1"/>
</dbReference>
<name>A0A9J6BB71_POLVA</name>